<evidence type="ECO:0000313" key="1">
    <source>
        <dbReference type="EMBL" id="CAG8660637.1"/>
    </source>
</evidence>
<protein>
    <submittedName>
        <fullName evidence="1">17832_t:CDS:1</fullName>
    </submittedName>
</protein>
<dbReference type="Proteomes" id="UP000789366">
    <property type="component" value="Unassembled WGS sequence"/>
</dbReference>
<proteinExistence type="predicted"/>
<sequence>MSKMLKDMINVLATECNMKEDVLRKLQIAEILQKANMMQVIIIDLSMRYVTHIHHQKFYEVPGRLNKYQPLGFIIIEVLFIKSVIKQTLNLINELKVDFEYFLNNYYENYGSQTPPQNIVSLTSSTHITPEKKCVQDFQDIIQQ</sequence>
<accession>A0ACA9NJ30</accession>
<gene>
    <name evidence="1" type="ORF">SPELUC_LOCUS9258</name>
</gene>
<reference evidence="1" key="1">
    <citation type="submission" date="2021-06" db="EMBL/GenBank/DDBJ databases">
        <authorList>
            <person name="Kallberg Y."/>
            <person name="Tangrot J."/>
            <person name="Rosling A."/>
        </authorList>
    </citation>
    <scope>NUCLEOTIDE SEQUENCE</scope>
    <source>
        <strain evidence="1">28 12/20/2015</strain>
    </source>
</reference>
<dbReference type="EMBL" id="CAJVPW010015293">
    <property type="protein sequence ID" value="CAG8660637.1"/>
    <property type="molecule type" value="Genomic_DNA"/>
</dbReference>
<organism evidence="1 2">
    <name type="scientific">Cetraspora pellucida</name>
    <dbReference type="NCBI Taxonomy" id="1433469"/>
    <lineage>
        <taxon>Eukaryota</taxon>
        <taxon>Fungi</taxon>
        <taxon>Fungi incertae sedis</taxon>
        <taxon>Mucoromycota</taxon>
        <taxon>Glomeromycotina</taxon>
        <taxon>Glomeromycetes</taxon>
        <taxon>Diversisporales</taxon>
        <taxon>Gigasporaceae</taxon>
        <taxon>Cetraspora</taxon>
    </lineage>
</organism>
<evidence type="ECO:0000313" key="2">
    <source>
        <dbReference type="Proteomes" id="UP000789366"/>
    </source>
</evidence>
<keyword evidence="2" id="KW-1185">Reference proteome</keyword>
<name>A0ACA9NJ30_9GLOM</name>
<comment type="caution">
    <text evidence="1">The sequence shown here is derived from an EMBL/GenBank/DDBJ whole genome shotgun (WGS) entry which is preliminary data.</text>
</comment>